<evidence type="ECO:0000313" key="14">
    <source>
        <dbReference type="EMBL" id="AEF94126.1"/>
    </source>
</evidence>
<dbReference type="InterPro" id="IPR013785">
    <property type="entry name" value="Aldolase_TIM"/>
</dbReference>
<feature type="active site" description="For OMPdecase activity" evidence="10">
    <location>
        <position position="66"/>
    </location>
</feature>
<feature type="active site" description="Proton donor" evidence="9">
    <location>
        <position position="68"/>
    </location>
</feature>
<keyword evidence="6 9" id="KW-0456">Lyase</keyword>
<dbReference type="STRING" id="868595.Desca_1267"/>
<dbReference type="GO" id="GO:0004590">
    <property type="term" value="F:orotidine-5'-phosphate decarboxylase activity"/>
    <property type="evidence" value="ECO:0007669"/>
    <property type="project" value="UniProtKB-UniRule"/>
</dbReference>
<feature type="binding site" evidence="9">
    <location>
        <begin position="66"/>
        <end position="75"/>
    </location>
    <ligand>
        <name>substrate</name>
    </ligand>
</feature>
<evidence type="ECO:0000256" key="3">
    <source>
        <dbReference type="ARBA" id="ARBA00011738"/>
    </source>
</evidence>
<comment type="catalytic activity">
    <reaction evidence="7 9 12">
        <text>orotidine 5'-phosphate + H(+) = UMP + CO2</text>
        <dbReference type="Rhea" id="RHEA:11596"/>
        <dbReference type="ChEBI" id="CHEBI:15378"/>
        <dbReference type="ChEBI" id="CHEBI:16526"/>
        <dbReference type="ChEBI" id="CHEBI:57538"/>
        <dbReference type="ChEBI" id="CHEBI:57865"/>
        <dbReference type="EC" id="4.1.1.23"/>
    </reaction>
</comment>
<feature type="domain" description="Orotidine 5'-phosphate decarboxylase" evidence="13">
    <location>
        <begin position="11"/>
        <end position="237"/>
    </location>
</feature>
<dbReference type="KEGG" id="dca:Desca_1267"/>
<dbReference type="Proteomes" id="UP000009226">
    <property type="component" value="Chromosome"/>
</dbReference>
<proteinExistence type="inferred from homology"/>
<evidence type="ECO:0000256" key="6">
    <source>
        <dbReference type="ARBA" id="ARBA00023239"/>
    </source>
</evidence>
<feature type="binding site" evidence="9 11">
    <location>
        <position position="192"/>
    </location>
    <ligand>
        <name>substrate</name>
    </ligand>
</feature>
<evidence type="ECO:0000256" key="7">
    <source>
        <dbReference type="ARBA" id="ARBA00049157"/>
    </source>
</evidence>
<evidence type="ECO:0000313" key="15">
    <source>
        <dbReference type="Proteomes" id="UP000009226"/>
    </source>
</evidence>
<feature type="binding site" evidence="9 11">
    <location>
        <position position="39"/>
    </location>
    <ligand>
        <name>substrate</name>
    </ligand>
</feature>
<accession>F6B471</accession>
<dbReference type="EMBL" id="CP002736">
    <property type="protein sequence ID" value="AEF94126.1"/>
    <property type="molecule type" value="Genomic_DNA"/>
</dbReference>
<evidence type="ECO:0000256" key="2">
    <source>
        <dbReference type="ARBA" id="ARBA00004861"/>
    </source>
</evidence>
<dbReference type="InterPro" id="IPR001754">
    <property type="entry name" value="OMPdeCOase_dom"/>
</dbReference>
<dbReference type="CDD" id="cd04725">
    <property type="entry name" value="OMP_decarboxylase_like"/>
    <property type="match status" value="1"/>
</dbReference>
<evidence type="ECO:0000256" key="12">
    <source>
        <dbReference type="RuleBase" id="RU000512"/>
    </source>
</evidence>
<evidence type="ECO:0000256" key="5">
    <source>
        <dbReference type="ARBA" id="ARBA00022975"/>
    </source>
</evidence>
<feature type="binding site" evidence="9 11">
    <location>
        <position position="221"/>
    </location>
    <ligand>
        <name>substrate</name>
    </ligand>
</feature>
<dbReference type="HAMAP" id="MF_01200_B">
    <property type="entry name" value="OMPdecase_type1_B"/>
    <property type="match status" value="1"/>
</dbReference>
<dbReference type="InterPro" id="IPR047596">
    <property type="entry name" value="OMPdecase_bac"/>
</dbReference>
<feature type="binding site" evidence="9 11">
    <location>
        <position position="222"/>
    </location>
    <ligand>
        <name>substrate</name>
    </ligand>
</feature>
<dbReference type="PROSITE" id="PS00156">
    <property type="entry name" value="OMPDECASE"/>
    <property type="match status" value="1"/>
</dbReference>
<dbReference type="UniPathway" id="UPA00070">
    <property type="reaction ID" value="UER00120"/>
</dbReference>
<feature type="binding site" evidence="9 11">
    <location>
        <position position="17"/>
    </location>
    <ligand>
        <name>substrate</name>
    </ligand>
</feature>
<keyword evidence="5 9" id="KW-0665">Pyrimidine biosynthesis</keyword>
<dbReference type="NCBIfam" id="TIGR01740">
    <property type="entry name" value="pyrF"/>
    <property type="match status" value="1"/>
</dbReference>
<comment type="subunit">
    <text evidence="3 9">Homodimer.</text>
</comment>
<comment type="similarity">
    <text evidence="8 9">Belongs to the OMP decarboxylase family. Type 1 subfamily.</text>
</comment>
<dbReference type="PANTHER" id="PTHR32119">
    <property type="entry name" value="OROTIDINE 5'-PHOSPHATE DECARBOXYLASE"/>
    <property type="match status" value="1"/>
</dbReference>
<sequence length="245" mass="26465">MVNKFELAKERLIVALDVDTDCRAEDLIKQLAPYAGMFKVGMQLFYQAGPDLVRRLKQQGVKVFLDLKLHDIPNTVGQAARALAELGTDMINVHASGGPEMMRAAATVVRERAAALNLSVPLIISVTMLTSIDQHTFNHDLGIPGAIQEMVTRQAKLTKEAGLDGVVASPNEITVIREACGKEFKIVTPGIRPAWSVAGDQKRIMTPAQAVRQGADYLVVGRPITAATDPPQAAHQILAEIAEVL</sequence>
<name>F6B471_DESCC</name>
<dbReference type="InterPro" id="IPR011060">
    <property type="entry name" value="RibuloseP-bd_barrel"/>
</dbReference>
<evidence type="ECO:0000256" key="11">
    <source>
        <dbReference type="PIRSR" id="PIRSR614732-2"/>
    </source>
</evidence>
<dbReference type="Pfam" id="PF00215">
    <property type="entry name" value="OMPdecase"/>
    <property type="match status" value="1"/>
</dbReference>
<dbReference type="Gene3D" id="3.20.20.70">
    <property type="entry name" value="Aldolase class I"/>
    <property type="match status" value="1"/>
</dbReference>
<dbReference type="InterPro" id="IPR018089">
    <property type="entry name" value="OMPdecase_AS"/>
</dbReference>
<dbReference type="eggNOG" id="COG0284">
    <property type="taxonomic scope" value="Bacteria"/>
</dbReference>
<dbReference type="PANTHER" id="PTHR32119:SF2">
    <property type="entry name" value="OROTIDINE 5'-PHOSPHATE DECARBOXYLASE"/>
    <property type="match status" value="1"/>
</dbReference>
<evidence type="ECO:0000256" key="1">
    <source>
        <dbReference type="ARBA" id="ARBA00002356"/>
    </source>
</evidence>
<evidence type="ECO:0000256" key="9">
    <source>
        <dbReference type="HAMAP-Rule" id="MF_01200"/>
    </source>
</evidence>
<dbReference type="SUPFAM" id="SSF51366">
    <property type="entry name" value="Ribulose-phoshate binding barrel"/>
    <property type="match status" value="1"/>
</dbReference>
<comment type="pathway">
    <text evidence="2 9 12">Pyrimidine metabolism; UMP biosynthesis via de novo pathway; UMP from orotate: step 2/2.</text>
</comment>
<evidence type="ECO:0000256" key="4">
    <source>
        <dbReference type="ARBA" id="ARBA00022793"/>
    </source>
</evidence>
<gene>
    <name evidence="9" type="primary">pyrF</name>
    <name evidence="14" type="ordered locus">Desca_1267</name>
</gene>
<dbReference type="NCBIfam" id="NF001273">
    <property type="entry name" value="PRK00230.1"/>
    <property type="match status" value="1"/>
</dbReference>
<dbReference type="EC" id="4.1.1.23" evidence="9"/>
<reference evidence="14 15" key="1">
    <citation type="submission" date="2011-05" db="EMBL/GenBank/DDBJ databases">
        <title>Complete sequence of Desulfotomaculum carboxydivorans CO-1-SRB.</title>
        <authorList>
            <consortium name="US DOE Joint Genome Institute"/>
            <person name="Lucas S."/>
            <person name="Han J."/>
            <person name="Lapidus A."/>
            <person name="Cheng J.-F."/>
            <person name="Goodwin L."/>
            <person name="Pitluck S."/>
            <person name="Peters L."/>
            <person name="Mikhailova N."/>
            <person name="Lu M."/>
            <person name="Han C."/>
            <person name="Tapia R."/>
            <person name="Land M."/>
            <person name="Hauser L."/>
            <person name="Kyrpides N."/>
            <person name="Ivanova N."/>
            <person name="Pagani I."/>
            <person name="Stams A."/>
            <person name="Plugge C."/>
            <person name="Muyzer G."/>
            <person name="Kuever J."/>
            <person name="Parshina S."/>
            <person name="Ivanova A."/>
            <person name="Nazina T."/>
            <person name="Woyke T."/>
        </authorList>
    </citation>
    <scope>NUCLEOTIDE SEQUENCE [LARGE SCALE GENOMIC DNA]</scope>
    <source>
        <strain evidence="15">DSM 14880 / VKM B-2319 / CO-1-SRB</strain>
    </source>
</reference>
<dbReference type="AlphaFoldDB" id="F6B471"/>
<feature type="binding site" evidence="9 11">
    <location>
        <position position="201"/>
    </location>
    <ligand>
        <name>substrate</name>
    </ligand>
</feature>
<dbReference type="GO" id="GO:0005829">
    <property type="term" value="C:cytosol"/>
    <property type="evidence" value="ECO:0007669"/>
    <property type="project" value="TreeGrafter"/>
</dbReference>
<keyword evidence="15" id="KW-1185">Reference proteome</keyword>
<protein>
    <recommendedName>
        <fullName evidence="9">Orotidine 5'-phosphate decarboxylase</fullName>
        <ecNumber evidence="9">4.1.1.23</ecNumber>
    </recommendedName>
    <alternativeName>
        <fullName evidence="9">OMP decarboxylase</fullName>
        <shortName evidence="9">OMPDCase</shortName>
        <shortName evidence="9">OMPdecase</shortName>
    </alternativeName>
</protein>
<organism evidence="14 15">
    <name type="scientific">Desulfotomaculum nigrificans (strain DSM 14880 / VKM B-2319 / CO-1-SRB)</name>
    <name type="common">Desulfotomaculum carboxydivorans</name>
    <dbReference type="NCBI Taxonomy" id="868595"/>
    <lineage>
        <taxon>Bacteria</taxon>
        <taxon>Bacillati</taxon>
        <taxon>Bacillota</taxon>
        <taxon>Clostridia</taxon>
        <taxon>Eubacteriales</taxon>
        <taxon>Desulfotomaculaceae</taxon>
        <taxon>Desulfotomaculum</taxon>
    </lineage>
</organism>
<dbReference type="RefSeq" id="WP_013810091.1">
    <property type="nucleotide sequence ID" value="NC_015565.1"/>
</dbReference>
<dbReference type="SMART" id="SM00934">
    <property type="entry name" value="OMPdecase"/>
    <property type="match status" value="1"/>
</dbReference>
<evidence type="ECO:0000256" key="10">
    <source>
        <dbReference type="PIRSR" id="PIRSR614732-1"/>
    </source>
</evidence>
<dbReference type="GO" id="GO:0044205">
    <property type="term" value="P:'de novo' UMP biosynthetic process"/>
    <property type="evidence" value="ECO:0007669"/>
    <property type="project" value="UniProtKB-UniRule"/>
</dbReference>
<dbReference type="InterPro" id="IPR014732">
    <property type="entry name" value="OMPdecase"/>
</dbReference>
<dbReference type="GO" id="GO:0006207">
    <property type="term" value="P:'de novo' pyrimidine nucleobase biosynthetic process"/>
    <property type="evidence" value="ECO:0007669"/>
    <property type="project" value="InterPro"/>
</dbReference>
<feature type="active site" description="For OMPdecase activity" evidence="10">
    <location>
        <position position="71"/>
    </location>
</feature>
<evidence type="ECO:0000256" key="8">
    <source>
        <dbReference type="ARBA" id="ARBA00061012"/>
    </source>
</evidence>
<keyword evidence="4 9" id="KW-0210">Decarboxylase</keyword>
<dbReference type="FunFam" id="3.20.20.70:FF:000015">
    <property type="entry name" value="Orotidine 5'-phosphate decarboxylase"/>
    <property type="match status" value="1"/>
</dbReference>
<evidence type="ECO:0000259" key="13">
    <source>
        <dbReference type="SMART" id="SM00934"/>
    </source>
</evidence>
<feature type="active site" description="For OMPdecase activity" evidence="10">
    <location>
        <position position="68"/>
    </location>
</feature>
<comment type="function">
    <text evidence="1 9">Catalyzes the decarboxylation of orotidine 5'-monophosphate (OMP) to uridine 5'-monophosphate (UMP).</text>
</comment>
<feature type="binding site" evidence="9 11">
    <location>
        <position position="130"/>
    </location>
    <ligand>
        <name>substrate</name>
    </ligand>
</feature>
<dbReference type="HOGENOM" id="CLU_067069_0_0_9"/>